<evidence type="ECO:0000313" key="1">
    <source>
        <dbReference type="EMBL" id="EGV98728.1"/>
    </source>
</evidence>
<proteinExistence type="predicted"/>
<reference evidence="2" key="1">
    <citation type="journal article" date="2011" name="Nat. Biotechnol.">
        <title>The genomic sequence of the Chinese hamster ovary (CHO)-K1 cell line.</title>
        <authorList>
            <person name="Xu X."/>
            <person name="Nagarajan H."/>
            <person name="Lewis N.E."/>
            <person name="Pan S."/>
            <person name="Cai Z."/>
            <person name="Liu X."/>
            <person name="Chen W."/>
            <person name="Xie M."/>
            <person name="Wang W."/>
            <person name="Hammond S."/>
            <person name="Andersen M.R."/>
            <person name="Neff N."/>
            <person name="Passarelli B."/>
            <person name="Koh W."/>
            <person name="Fan H.C."/>
            <person name="Wang J."/>
            <person name="Gui Y."/>
            <person name="Lee K.H."/>
            <person name="Betenbaugh M.J."/>
            <person name="Quake S.R."/>
            <person name="Famili I."/>
            <person name="Palsson B.O."/>
            <person name="Wang J."/>
        </authorList>
    </citation>
    <scope>NUCLEOTIDE SEQUENCE [LARGE SCALE GENOMIC DNA]</scope>
    <source>
        <strain evidence="2">CHO K1 cell line</strain>
    </source>
</reference>
<dbReference type="AlphaFoldDB" id="G3HRF5"/>
<organism evidence="1 2">
    <name type="scientific">Cricetulus griseus</name>
    <name type="common">Chinese hamster</name>
    <name type="synonym">Cricetulus barabensis griseus</name>
    <dbReference type="NCBI Taxonomy" id="10029"/>
    <lineage>
        <taxon>Eukaryota</taxon>
        <taxon>Metazoa</taxon>
        <taxon>Chordata</taxon>
        <taxon>Craniata</taxon>
        <taxon>Vertebrata</taxon>
        <taxon>Euteleostomi</taxon>
        <taxon>Mammalia</taxon>
        <taxon>Eutheria</taxon>
        <taxon>Euarchontoglires</taxon>
        <taxon>Glires</taxon>
        <taxon>Rodentia</taxon>
        <taxon>Myomorpha</taxon>
        <taxon>Muroidea</taxon>
        <taxon>Cricetidae</taxon>
        <taxon>Cricetinae</taxon>
        <taxon>Cricetulus</taxon>
    </lineage>
</organism>
<sequence length="73" mass="8445">MEKVPVLGGEFRGKEEPVVWLPGISRPLETFFERECHNSIFNSHKLKLLLPKSSFKKCKSQGFFQVLRLVRGL</sequence>
<evidence type="ECO:0000313" key="2">
    <source>
        <dbReference type="Proteomes" id="UP000001075"/>
    </source>
</evidence>
<dbReference type="InParanoid" id="G3HRF5"/>
<gene>
    <name evidence="1" type="ORF">I79_013422</name>
</gene>
<name>G3HRF5_CRIGR</name>
<dbReference type="EMBL" id="JH000634">
    <property type="protein sequence ID" value="EGV98728.1"/>
    <property type="molecule type" value="Genomic_DNA"/>
</dbReference>
<protein>
    <submittedName>
        <fullName evidence="1">Uncharacterized protein</fullName>
    </submittedName>
</protein>
<accession>G3HRF5</accession>
<dbReference type="Proteomes" id="UP000001075">
    <property type="component" value="Unassembled WGS sequence"/>
</dbReference>